<keyword evidence="16" id="KW-1185">Reference proteome</keyword>
<comment type="similarity">
    <text evidence="10">Belongs to the methyl-accepting chemotaxis (MCP) protein family.</text>
</comment>
<evidence type="ECO:0000256" key="7">
    <source>
        <dbReference type="ARBA" id="ARBA00022989"/>
    </source>
</evidence>
<keyword evidence="9 11" id="KW-0807">Transducer</keyword>
<dbReference type="GO" id="GO:0005886">
    <property type="term" value="C:plasma membrane"/>
    <property type="evidence" value="ECO:0007669"/>
    <property type="project" value="UniProtKB-SubCell"/>
</dbReference>
<sequence length="518" mass="54620">MRNWTVRGSLLVALVLFAAMMVIGGFVSVGALERANASATHERDMARQVILVNDGYKDTTRTRSALTRAYAALKENGDKSTRDEALKSAQVTIDRAAEETEAFRRAAGFEGLDDALKQQLLDASDRLAVHLKAAFQALQNDDTAAYVVINDRDIRNDGIAYSQAVEKFQKLSHALADDLAAQSEREYRWVFTMVVVGVALALAVIVATHFALRRIVIAPLRQAAAVLDRIAANDLTVEVPQAGANEIGQLFSAMRRMRQGLWQAVSGVRENCDAIHTAAREIAAGNLDLSSRTEQQSASLEETAASMEELTSTVKRNADNAREASGLASSAAEVAARGGDVVERAVKTMNAVSASSQKIADITGIIDSIAFQTNILALNAAVESARAGELGRGFAVVAGEVRSLAQRSAAAAQEIKTLIGASVDDVKHGNALVAEAGRTMSEIVAAVGEVATIMAEITSATAEQSIGIEQVGQAVSQMDQVTQQNAALVEQSAAAASALEQQASATAQAVAAFRLSAA</sequence>
<accession>A0A2N7X145</accession>
<dbReference type="InterPro" id="IPR035440">
    <property type="entry name" value="4HB_MCP_dom_sf"/>
</dbReference>
<evidence type="ECO:0000256" key="1">
    <source>
        <dbReference type="ARBA" id="ARBA00004429"/>
    </source>
</evidence>
<evidence type="ECO:0000256" key="4">
    <source>
        <dbReference type="ARBA" id="ARBA00022500"/>
    </source>
</evidence>
<evidence type="ECO:0000256" key="9">
    <source>
        <dbReference type="ARBA" id="ARBA00023224"/>
    </source>
</evidence>
<evidence type="ECO:0000256" key="3">
    <source>
        <dbReference type="ARBA" id="ARBA00022481"/>
    </source>
</evidence>
<dbReference type="Proteomes" id="UP000235777">
    <property type="component" value="Unassembled WGS sequence"/>
</dbReference>
<dbReference type="SUPFAM" id="SSF47170">
    <property type="entry name" value="Aspartate receptor, ligand-binding domain"/>
    <property type="match status" value="1"/>
</dbReference>
<dbReference type="Pfam" id="PF02203">
    <property type="entry name" value="TarH"/>
    <property type="match status" value="1"/>
</dbReference>
<dbReference type="STRING" id="863227.GCA_000373005_03807"/>
<protein>
    <submittedName>
        <fullName evidence="15">Methyl-accepting chemotaxis protein</fullName>
    </submittedName>
</protein>
<dbReference type="Pfam" id="PF00015">
    <property type="entry name" value="MCPsignal"/>
    <property type="match status" value="1"/>
</dbReference>
<dbReference type="PANTHER" id="PTHR43531:SF14">
    <property type="entry name" value="METHYL-ACCEPTING CHEMOTAXIS PROTEIN I-RELATED"/>
    <property type="match status" value="1"/>
</dbReference>
<dbReference type="Gene3D" id="1.10.287.950">
    <property type="entry name" value="Methyl-accepting chemotaxis protein"/>
    <property type="match status" value="1"/>
</dbReference>
<keyword evidence="5" id="KW-0997">Cell inner membrane</keyword>
<evidence type="ECO:0000256" key="8">
    <source>
        <dbReference type="ARBA" id="ARBA00023136"/>
    </source>
</evidence>
<comment type="caution">
    <text evidence="15">The sequence shown here is derived from an EMBL/GenBank/DDBJ whole genome shotgun (WGS) entry which is preliminary data.</text>
</comment>
<evidence type="ECO:0000259" key="13">
    <source>
        <dbReference type="PROSITE" id="PS50111"/>
    </source>
</evidence>
<keyword evidence="4" id="KW-0145">Chemotaxis</keyword>
<keyword evidence="2" id="KW-1003">Cell membrane</keyword>
<dbReference type="Gene3D" id="1.20.120.30">
    <property type="entry name" value="Aspartate receptor, ligand-binding domain"/>
    <property type="match status" value="1"/>
</dbReference>
<dbReference type="EMBL" id="PNYC01000011">
    <property type="protein sequence ID" value="PMS35344.1"/>
    <property type="molecule type" value="Genomic_DNA"/>
</dbReference>
<dbReference type="GO" id="GO:0007165">
    <property type="term" value="P:signal transduction"/>
    <property type="evidence" value="ECO:0007669"/>
    <property type="project" value="UniProtKB-KW"/>
</dbReference>
<dbReference type="InterPro" id="IPR004089">
    <property type="entry name" value="MCPsignal_dom"/>
</dbReference>
<gene>
    <name evidence="15" type="ORF">C0Z20_17735</name>
</gene>
<dbReference type="InterPro" id="IPR003122">
    <property type="entry name" value="Tar_rcpt_lig-bd"/>
</dbReference>
<dbReference type="GO" id="GO:0006935">
    <property type="term" value="P:chemotaxis"/>
    <property type="evidence" value="ECO:0007669"/>
    <property type="project" value="UniProtKB-KW"/>
</dbReference>
<dbReference type="RefSeq" id="WP_018442403.1">
    <property type="nucleotide sequence ID" value="NZ_KB890187.1"/>
</dbReference>
<dbReference type="SMART" id="SM00283">
    <property type="entry name" value="MA"/>
    <property type="match status" value="1"/>
</dbReference>
<evidence type="ECO:0000256" key="10">
    <source>
        <dbReference type="ARBA" id="ARBA00029447"/>
    </source>
</evidence>
<evidence type="ECO:0000256" key="5">
    <source>
        <dbReference type="ARBA" id="ARBA00022519"/>
    </source>
</evidence>
<keyword evidence="8 12" id="KW-0472">Membrane</keyword>
<keyword evidence="6 12" id="KW-0812">Transmembrane</keyword>
<dbReference type="InterPro" id="IPR004090">
    <property type="entry name" value="Chemotax_Me-accpt_rcpt"/>
</dbReference>
<feature type="domain" description="Methyl-accepting transducer" evidence="13">
    <location>
        <begin position="271"/>
        <end position="500"/>
    </location>
</feature>
<keyword evidence="3" id="KW-0488">Methylation</keyword>
<organism evidence="15 16">
    <name type="scientific">Trinickia symbiotica</name>
    <dbReference type="NCBI Taxonomy" id="863227"/>
    <lineage>
        <taxon>Bacteria</taxon>
        <taxon>Pseudomonadati</taxon>
        <taxon>Pseudomonadota</taxon>
        <taxon>Betaproteobacteria</taxon>
        <taxon>Burkholderiales</taxon>
        <taxon>Burkholderiaceae</taxon>
        <taxon>Trinickia</taxon>
    </lineage>
</organism>
<evidence type="ECO:0000256" key="6">
    <source>
        <dbReference type="ARBA" id="ARBA00022692"/>
    </source>
</evidence>
<proteinExistence type="inferred from homology"/>
<dbReference type="AlphaFoldDB" id="A0A2N7X145"/>
<dbReference type="SUPFAM" id="SSF58104">
    <property type="entry name" value="Methyl-accepting chemotaxis protein (MCP) signaling domain"/>
    <property type="match status" value="1"/>
</dbReference>
<comment type="subcellular location">
    <subcellularLocation>
        <location evidence="1">Cell inner membrane</location>
        <topology evidence="1">Multi-pass membrane protein</topology>
    </subcellularLocation>
</comment>
<dbReference type="GO" id="GO:0004888">
    <property type="term" value="F:transmembrane signaling receptor activity"/>
    <property type="evidence" value="ECO:0007669"/>
    <property type="project" value="InterPro"/>
</dbReference>
<dbReference type="InterPro" id="IPR051310">
    <property type="entry name" value="MCP_chemotaxis"/>
</dbReference>
<feature type="transmembrane region" description="Helical" evidence="12">
    <location>
        <begin position="189"/>
        <end position="212"/>
    </location>
</feature>
<evidence type="ECO:0000259" key="14">
    <source>
        <dbReference type="PROSITE" id="PS50885"/>
    </source>
</evidence>
<dbReference type="CDD" id="cd11386">
    <property type="entry name" value="MCP_signal"/>
    <property type="match status" value="1"/>
</dbReference>
<dbReference type="PROSITE" id="PS50111">
    <property type="entry name" value="CHEMOTAXIS_TRANSDUC_2"/>
    <property type="match status" value="1"/>
</dbReference>
<dbReference type="Pfam" id="PF00672">
    <property type="entry name" value="HAMP"/>
    <property type="match status" value="1"/>
</dbReference>
<reference evidence="15 16" key="1">
    <citation type="submission" date="2018-01" db="EMBL/GenBank/DDBJ databases">
        <title>Whole genome analyses suggest that Burkholderia sensu lato contains two further novel genera in the rhizoxinica-symbiotica group Mycetohabitans gen. nov., and Trinickia gen. nov.: implications for the evolution of diazotrophy and nodulation in the Burkholderiaceae.</title>
        <authorList>
            <person name="Estrada-de los Santos P."/>
            <person name="Palmer M."/>
            <person name="Chavez-Ramirez B."/>
            <person name="Beukes C."/>
            <person name="Steenkamp E.T."/>
            <person name="Hirsch A.M."/>
            <person name="Manyaka P."/>
            <person name="Maluk M."/>
            <person name="Lafos M."/>
            <person name="Crook M."/>
            <person name="Gross E."/>
            <person name="Simon M.F."/>
            <person name="Bueno dos Reis Junior F."/>
            <person name="Poole P.S."/>
            <person name="Venter S.N."/>
            <person name="James E.K."/>
        </authorList>
    </citation>
    <scope>NUCLEOTIDE SEQUENCE [LARGE SCALE GENOMIC DNA]</scope>
    <source>
        <strain evidence="15 16">JPY 581</strain>
    </source>
</reference>
<name>A0A2N7X145_9BURK</name>
<dbReference type="SMART" id="SM00304">
    <property type="entry name" value="HAMP"/>
    <property type="match status" value="1"/>
</dbReference>
<dbReference type="FunFam" id="1.10.287.950:FF:000001">
    <property type="entry name" value="Methyl-accepting chemotaxis sensory transducer"/>
    <property type="match status" value="1"/>
</dbReference>
<dbReference type="CDD" id="cd06225">
    <property type="entry name" value="HAMP"/>
    <property type="match status" value="1"/>
</dbReference>
<evidence type="ECO:0000313" key="16">
    <source>
        <dbReference type="Proteomes" id="UP000235777"/>
    </source>
</evidence>
<evidence type="ECO:0000256" key="11">
    <source>
        <dbReference type="PROSITE-ProRule" id="PRU00284"/>
    </source>
</evidence>
<keyword evidence="7 12" id="KW-1133">Transmembrane helix</keyword>
<dbReference type="InterPro" id="IPR003660">
    <property type="entry name" value="HAMP_dom"/>
</dbReference>
<feature type="domain" description="HAMP" evidence="14">
    <location>
        <begin position="214"/>
        <end position="266"/>
    </location>
</feature>
<dbReference type="PRINTS" id="PR00260">
    <property type="entry name" value="CHEMTRNSDUCR"/>
</dbReference>
<evidence type="ECO:0000313" key="15">
    <source>
        <dbReference type="EMBL" id="PMS35344.1"/>
    </source>
</evidence>
<dbReference type="PANTHER" id="PTHR43531">
    <property type="entry name" value="PROTEIN ICFG"/>
    <property type="match status" value="1"/>
</dbReference>
<dbReference type="OrthoDB" id="9806477at2"/>
<evidence type="ECO:0000256" key="12">
    <source>
        <dbReference type="SAM" id="Phobius"/>
    </source>
</evidence>
<dbReference type="PROSITE" id="PS50885">
    <property type="entry name" value="HAMP"/>
    <property type="match status" value="1"/>
</dbReference>
<evidence type="ECO:0000256" key="2">
    <source>
        <dbReference type="ARBA" id="ARBA00022475"/>
    </source>
</evidence>